<feature type="transmembrane region" description="Helical" evidence="1">
    <location>
        <begin position="141"/>
        <end position="160"/>
    </location>
</feature>
<feature type="transmembrane region" description="Helical" evidence="1">
    <location>
        <begin position="80"/>
        <end position="102"/>
    </location>
</feature>
<evidence type="ECO:0000313" key="2">
    <source>
        <dbReference type="EMBL" id="PMC19063.1"/>
    </source>
</evidence>
<evidence type="ECO:0000256" key="1">
    <source>
        <dbReference type="SAM" id="Phobius"/>
    </source>
</evidence>
<feature type="transmembrane region" description="Helical" evidence="1">
    <location>
        <begin position="180"/>
        <end position="206"/>
    </location>
</feature>
<gene>
    <name evidence="2" type="ORF">CJ235_07285</name>
</gene>
<keyword evidence="1" id="KW-0812">Transmembrane</keyword>
<proteinExistence type="predicted"/>
<dbReference type="STRING" id="170573.GCA_001076995_01771"/>
<reference evidence="2 3" key="1">
    <citation type="submission" date="2017-09" db="EMBL/GenBank/DDBJ databases">
        <title>Bacterial strain isolated from the female urinary microbiota.</title>
        <authorList>
            <person name="Thomas-White K."/>
            <person name="Kumar N."/>
            <person name="Forster S."/>
            <person name="Putonti C."/>
            <person name="Lawley T."/>
            <person name="Wolfe A.J."/>
        </authorList>
    </citation>
    <scope>NUCLEOTIDE SEQUENCE [LARGE SCALE GENOMIC DNA]</scope>
    <source>
        <strain evidence="2 3">UMB0834</strain>
    </source>
</reference>
<dbReference type="AlphaFoldDB" id="A0A2N6QHK0"/>
<feature type="transmembrane region" description="Helical" evidence="1">
    <location>
        <begin position="108"/>
        <end position="129"/>
    </location>
</feature>
<dbReference type="Proteomes" id="UP000235748">
    <property type="component" value="Unassembled WGS sequence"/>
</dbReference>
<dbReference type="RefSeq" id="WP_070504341.1">
    <property type="nucleotide sequence ID" value="NZ_JALCYA010000004.1"/>
</dbReference>
<feature type="transmembrane region" description="Helical" evidence="1">
    <location>
        <begin position="16"/>
        <end position="33"/>
    </location>
</feature>
<accession>A0A2N6QHK0</accession>
<evidence type="ECO:0000313" key="3">
    <source>
        <dbReference type="Proteomes" id="UP000235748"/>
    </source>
</evidence>
<keyword evidence="1" id="KW-0472">Membrane</keyword>
<dbReference type="Pfam" id="PF13346">
    <property type="entry name" value="ABC2_membrane_5"/>
    <property type="match status" value="1"/>
</dbReference>
<sequence>MKGVFLTNFYATKKQFIMYLIIGIIMSLVFSFINPMMGCFMPMVLLLNPASDNIKHEKESHWMYYVSTLPNGRKSYVNSYFIFVLIAVVMGLIFGMVAILAMHQSFGLALLAILFGLGSVGIYSLIFPFTFKFGPENSNSILISVTFVLMIAFLGIYFLTIQPAFMRAGSFTGVVHDATALISVIGYGIFGIIMLFITYFVSLSIFKNQEL</sequence>
<dbReference type="EMBL" id="PNGG01000003">
    <property type="protein sequence ID" value="PMC19063.1"/>
    <property type="molecule type" value="Genomic_DNA"/>
</dbReference>
<name>A0A2N6QHK0_9STAP</name>
<organism evidence="2 3">
    <name type="scientific">Staphylococcus pettenkoferi</name>
    <dbReference type="NCBI Taxonomy" id="170573"/>
    <lineage>
        <taxon>Bacteria</taxon>
        <taxon>Bacillati</taxon>
        <taxon>Bacillota</taxon>
        <taxon>Bacilli</taxon>
        <taxon>Bacillales</taxon>
        <taxon>Staphylococcaceae</taxon>
        <taxon>Staphylococcus</taxon>
    </lineage>
</organism>
<comment type="caution">
    <text evidence="2">The sequence shown here is derived from an EMBL/GenBank/DDBJ whole genome shotgun (WGS) entry which is preliminary data.</text>
</comment>
<protein>
    <submittedName>
        <fullName evidence="2">ABC-2 transporter permease</fullName>
    </submittedName>
</protein>
<dbReference type="InterPro" id="IPR025699">
    <property type="entry name" value="ABC2_memb-like"/>
</dbReference>
<keyword evidence="1" id="KW-1133">Transmembrane helix</keyword>